<dbReference type="Gene3D" id="1.10.20.10">
    <property type="entry name" value="Histone, subunit A"/>
    <property type="match status" value="1"/>
</dbReference>
<dbReference type="GO" id="GO:0005669">
    <property type="term" value="C:transcription factor TFIID complex"/>
    <property type="evidence" value="ECO:0007669"/>
    <property type="project" value="InterPro"/>
</dbReference>
<evidence type="ECO:0000256" key="5">
    <source>
        <dbReference type="ARBA" id="ARBA00023242"/>
    </source>
</evidence>
<feature type="domain" description="Transcription initiation factor TFIID subunit 12" evidence="7">
    <location>
        <begin position="46"/>
        <end position="111"/>
    </location>
</feature>
<gene>
    <name evidence="8" type="ORF">CYME_CMS144C</name>
</gene>
<keyword evidence="9" id="KW-1185">Reference proteome</keyword>
<feature type="region of interest" description="Disordered" evidence="6">
    <location>
        <begin position="1"/>
        <end position="36"/>
    </location>
</feature>
<dbReference type="STRING" id="280699.M1V752"/>
<comment type="subcellular location">
    <subcellularLocation>
        <location evidence="1">Nucleus</location>
    </subcellularLocation>
</comment>
<dbReference type="PANTHER" id="PTHR12264:SF21">
    <property type="entry name" value="TRANSCRIPTION INITIATION FACTOR TFIID SUBUNIT 12"/>
    <property type="match status" value="1"/>
</dbReference>
<dbReference type="HOGENOM" id="CLU_093619_3_1_1"/>
<dbReference type="GeneID" id="16997611"/>
<evidence type="ECO:0000259" key="7">
    <source>
        <dbReference type="Pfam" id="PF03847"/>
    </source>
</evidence>
<dbReference type="OMA" id="HRRDTTV"/>
<dbReference type="GO" id="GO:0003677">
    <property type="term" value="F:DNA binding"/>
    <property type="evidence" value="ECO:0007669"/>
    <property type="project" value="TreeGrafter"/>
</dbReference>
<sequence>MDNVDRKADGSSPASQSRATVATTAKEPKPGFQQPFAREDAHKLLSRAKLEALLEEVAPGERLDDDVVALLQEHIEDFVESALDYACRLAKHRKSRTIEARDVQLYLQKAWCQRVPGYGVEERVRRRSEVPAHVKRMAEARKQRNIYASSR</sequence>
<evidence type="ECO:0000313" key="8">
    <source>
        <dbReference type="EMBL" id="BAM82770.1"/>
    </source>
</evidence>
<evidence type="ECO:0000256" key="3">
    <source>
        <dbReference type="ARBA" id="ARBA00023015"/>
    </source>
</evidence>
<evidence type="ECO:0000256" key="6">
    <source>
        <dbReference type="SAM" id="MobiDB-lite"/>
    </source>
</evidence>
<dbReference type="InterPro" id="IPR003228">
    <property type="entry name" value="TFIID_TAF12_dom"/>
</dbReference>
<dbReference type="InterPro" id="IPR037794">
    <property type="entry name" value="TAF12"/>
</dbReference>
<dbReference type="GO" id="GO:0046982">
    <property type="term" value="F:protein heterodimerization activity"/>
    <property type="evidence" value="ECO:0007669"/>
    <property type="project" value="InterPro"/>
</dbReference>
<dbReference type="CDD" id="cd07981">
    <property type="entry name" value="HFD_TAF12"/>
    <property type="match status" value="1"/>
</dbReference>
<reference evidence="8 9" key="1">
    <citation type="journal article" date="2004" name="Nature">
        <title>Genome sequence of the ultrasmall unicellular red alga Cyanidioschyzon merolae 10D.</title>
        <authorList>
            <person name="Matsuzaki M."/>
            <person name="Misumi O."/>
            <person name="Shin-i T."/>
            <person name="Maruyama S."/>
            <person name="Takahara M."/>
            <person name="Miyagishima S."/>
            <person name="Mori T."/>
            <person name="Nishida K."/>
            <person name="Yagisawa F."/>
            <person name="Nishida K."/>
            <person name="Yoshida Y."/>
            <person name="Nishimura Y."/>
            <person name="Nakao S."/>
            <person name="Kobayashi T."/>
            <person name="Momoyama Y."/>
            <person name="Higashiyama T."/>
            <person name="Minoda A."/>
            <person name="Sano M."/>
            <person name="Nomoto H."/>
            <person name="Oishi K."/>
            <person name="Hayashi H."/>
            <person name="Ohta F."/>
            <person name="Nishizaka S."/>
            <person name="Haga S."/>
            <person name="Miura S."/>
            <person name="Morishita T."/>
            <person name="Kabeya Y."/>
            <person name="Terasawa K."/>
            <person name="Suzuki Y."/>
            <person name="Ishii Y."/>
            <person name="Asakawa S."/>
            <person name="Takano H."/>
            <person name="Ohta N."/>
            <person name="Kuroiwa H."/>
            <person name="Tanaka K."/>
            <person name="Shimizu N."/>
            <person name="Sugano S."/>
            <person name="Sato N."/>
            <person name="Nozaki H."/>
            <person name="Ogasawara N."/>
            <person name="Kohara Y."/>
            <person name="Kuroiwa T."/>
        </authorList>
    </citation>
    <scope>NUCLEOTIDE SEQUENCE [LARGE SCALE GENOMIC DNA]</scope>
    <source>
        <strain evidence="8 9">10D</strain>
    </source>
</reference>
<dbReference type="EMBL" id="AP006501">
    <property type="protein sequence ID" value="BAM82770.1"/>
    <property type="molecule type" value="Genomic_DNA"/>
</dbReference>
<name>M1V752_CYAM1</name>
<dbReference type="InterPro" id="IPR009072">
    <property type="entry name" value="Histone-fold"/>
</dbReference>
<proteinExistence type="inferred from homology"/>
<accession>M1V752</accession>
<dbReference type="eggNOG" id="KOG1142">
    <property type="taxonomic scope" value="Eukaryota"/>
</dbReference>
<dbReference type="PANTHER" id="PTHR12264">
    <property type="entry name" value="TRANSCRIPTION INITIATION FACTOR TFIID SUBUNIT 12"/>
    <property type="match status" value="1"/>
</dbReference>
<keyword evidence="3" id="KW-0805">Transcription regulation</keyword>
<feature type="compositionally biased region" description="Polar residues" evidence="6">
    <location>
        <begin position="12"/>
        <end position="23"/>
    </location>
</feature>
<dbReference type="Gramene" id="CMS144CT">
    <property type="protein sequence ID" value="CMS144CT"/>
    <property type="gene ID" value="CMS144C"/>
</dbReference>
<protein>
    <submittedName>
        <fullName evidence="8">TATA-box binding protein-associated factor 12</fullName>
    </submittedName>
</protein>
<keyword evidence="5" id="KW-0539">Nucleus</keyword>
<comment type="similarity">
    <text evidence="2">Belongs to the TAF12 family.</text>
</comment>
<dbReference type="GO" id="GO:0000124">
    <property type="term" value="C:SAGA complex"/>
    <property type="evidence" value="ECO:0007669"/>
    <property type="project" value="InterPro"/>
</dbReference>
<organism evidence="8 9">
    <name type="scientific">Cyanidioschyzon merolae (strain NIES-3377 / 10D)</name>
    <name type="common">Unicellular red alga</name>
    <dbReference type="NCBI Taxonomy" id="280699"/>
    <lineage>
        <taxon>Eukaryota</taxon>
        <taxon>Rhodophyta</taxon>
        <taxon>Bangiophyceae</taxon>
        <taxon>Cyanidiales</taxon>
        <taxon>Cyanidiaceae</taxon>
        <taxon>Cyanidioschyzon</taxon>
    </lineage>
</organism>
<keyword evidence="4" id="KW-0804">Transcription</keyword>
<dbReference type="Proteomes" id="UP000007014">
    <property type="component" value="Chromosome 19"/>
</dbReference>
<dbReference type="AlphaFoldDB" id="M1V752"/>
<dbReference type="GO" id="GO:0017025">
    <property type="term" value="F:TBP-class protein binding"/>
    <property type="evidence" value="ECO:0007669"/>
    <property type="project" value="TreeGrafter"/>
</dbReference>
<dbReference type="OrthoDB" id="2193432at2759"/>
<evidence type="ECO:0000256" key="1">
    <source>
        <dbReference type="ARBA" id="ARBA00004123"/>
    </source>
</evidence>
<dbReference type="SUPFAM" id="SSF47113">
    <property type="entry name" value="Histone-fold"/>
    <property type="match status" value="1"/>
</dbReference>
<evidence type="ECO:0000256" key="2">
    <source>
        <dbReference type="ARBA" id="ARBA00007530"/>
    </source>
</evidence>
<dbReference type="KEGG" id="cme:CYME_CMS144C"/>
<evidence type="ECO:0000313" key="9">
    <source>
        <dbReference type="Proteomes" id="UP000007014"/>
    </source>
</evidence>
<reference evidence="8 9" key="2">
    <citation type="journal article" date="2007" name="BMC Biol.">
        <title>A 100%-complete sequence reveals unusually simple genomic features in the hot-spring red alga Cyanidioschyzon merolae.</title>
        <authorList>
            <person name="Nozaki H."/>
            <person name="Takano H."/>
            <person name="Misumi O."/>
            <person name="Terasawa K."/>
            <person name="Matsuzaki M."/>
            <person name="Maruyama S."/>
            <person name="Nishida K."/>
            <person name="Yagisawa F."/>
            <person name="Yoshida Y."/>
            <person name="Fujiwara T."/>
            <person name="Takio S."/>
            <person name="Tamura K."/>
            <person name="Chung S.J."/>
            <person name="Nakamura S."/>
            <person name="Kuroiwa H."/>
            <person name="Tanaka K."/>
            <person name="Sato N."/>
            <person name="Kuroiwa T."/>
        </authorList>
    </citation>
    <scope>NUCLEOTIDE SEQUENCE [LARGE SCALE GENOMIC DNA]</scope>
    <source>
        <strain evidence="8 9">10D</strain>
    </source>
</reference>
<evidence type="ECO:0000256" key="4">
    <source>
        <dbReference type="ARBA" id="ARBA00023163"/>
    </source>
</evidence>
<dbReference type="GO" id="GO:0051123">
    <property type="term" value="P:RNA polymerase II preinitiation complex assembly"/>
    <property type="evidence" value="ECO:0007669"/>
    <property type="project" value="TreeGrafter"/>
</dbReference>
<dbReference type="RefSeq" id="XP_005538806.1">
    <property type="nucleotide sequence ID" value="XM_005538749.1"/>
</dbReference>
<dbReference type="Pfam" id="PF03847">
    <property type="entry name" value="TFIID_20kDa"/>
    <property type="match status" value="1"/>
</dbReference>